<feature type="region of interest" description="Disordered" evidence="3">
    <location>
        <begin position="264"/>
        <end position="284"/>
    </location>
</feature>
<evidence type="ECO:0000256" key="1">
    <source>
        <dbReference type="ARBA" id="ARBA00004123"/>
    </source>
</evidence>
<feature type="compositionally biased region" description="Basic and acidic residues" evidence="3">
    <location>
        <begin position="266"/>
        <end position="283"/>
    </location>
</feature>
<dbReference type="PANTHER" id="PTHR13681:SF24">
    <property type="entry name" value="TUDOR DOMAIN-CONTAINING PROTEIN 3"/>
    <property type="match status" value="1"/>
</dbReference>
<dbReference type="Proteomes" id="UP000008311">
    <property type="component" value="Unassembled WGS sequence"/>
</dbReference>
<evidence type="ECO:0000313" key="6">
    <source>
        <dbReference type="Proteomes" id="UP000008311"/>
    </source>
</evidence>
<dbReference type="Pfam" id="PF08585">
    <property type="entry name" value="RMI1_N_C"/>
    <property type="match status" value="1"/>
</dbReference>
<name>B9RP92_RICCO</name>
<evidence type="ECO:0000256" key="3">
    <source>
        <dbReference type="SAM" id="MobiDB-lite"/>
    </source>
</evidence>
<dbReference type="InterPro" id="IPR013894">
    <property type="entry name" value="RMI1_OB"/>
</dbReference>
<dbReference type="STRING" id="3988.B9RP92"/>
<sequence length="397" mass="44158">MEGEGTEKVAQVVIQTLRTRGWCFDDGSNQLKSLIVIQSALADDTNDATSIANSVESKLLNLDLKSFGAKSLPDRDLLRNNTSHLQGPKVLQISSVRDISVSSIDGFSDSSNRRLLRFTLTDGYNEITAIEYSHIPSIPNDVVPGTKVRLENKVPIQNGIICLNPKVITLIGGAVQSLYEEWQMKQKYLSSFHSSIRLSQEADSGPPQFEKLQIGAAFRCSSQHADCLESTSKSSVLAGNTDIRSIDMQQNAADLDDKVTTTSLSEKVEQKSSKSNTRVKEVAESVPVQNQAAAQKLLQKMNIPSQADRYSRGRKHKGRNKQEELQVFTLDEWEKRKAGAKPPMRNNFPDTSCDEDLAWQLQNQLDMEHSQDLQVQTGMHNNVTDDIRMNMCKVSST</sequence>
<accession>B9RP92</accession>
<evidence type="ECO:0000313" key="5">
    <source>
        <dbReference type="EMBL" id="EEF47010.1"/>
    </source>
</evidence>
<dbReference type="GO" id="GO:0005634">
    <property type="term" value="C:nucleus"/>
    <property type="evidence" value="ECO:0000318"/>
    <property type="project" value="GO_Central"/>
</dbReference>
<dbReference type="InterPro" id="IPR042470">
    <property type="entry name" value="RMI1_N_C_sf"/>
</dbReference>
<dbReference type="SMART" id="SM01161">
    <property type="entry name" value="DUF1767"/>
    <property type="match status" value="1"/>
</dbReference>
<dbReference type="PANTHER" id="PTHR13681">
    <property type="entry name" value="SURVIVAL OF MOTOR NEURON-RELATED-SPLICING FACTOR 30-RELATED"/>
    <property type="match status" value="1"/>
</dbReference>
<keyword evidence="2" id="KW-0539">Nucleus</keyword>
<dbReference type="InParanoid" id="B9RP92"/>
<dbReference type="eggNOG" id="KOG3683">
    <property type="taxonomic scope" value="Eukaryota"/>
</dbReference>
<evidence type="ECO:0000259" key="4">
    <source>
        <dbReference type="Pfam" id="PF08585"/>
    </source>
</evidence>
<comment type="subcellular location">
    <subcellularLocation>
        <location evidence="1">Nucleus</location>
    </subcellularLocation>
</comment>
<dbReference type="Gene3D" id="2.40.50.770">
    <property type="entry name" value="RecQ-mediated genome instability protein Rmi1, C-terminal domain"/>
    <property type="match status" value="1"/>
</dbReference>
<keyword evidence="6" id="KW-1185">Reference proteome</keyword>
<gene>
    <name evidence="5" type="ORF">RCOM_0925380</name>
</gene>
<evidence type="ECO:0000256" key="2">
    <source>
        <dbReference type="ARBA" id="ARBA00023242"/>
    </source>
</evidence>
<dbReference type="AlphaFoldDB" id="B9RP92"/>
<protein>
    <recommendedName>
        <fullName evidence="4">RecQ mediated genome instability protein 1 OB-fold domain-containing protein</fullName>
    </recommendedName>
</protein>
<dbReference type="EMBL" id="EQ973791">
    <property type="protein sequence ID" value="EEF47010.1"/>
    <property type="molecule type" value="Genomic_DNA"/>
</dbReference>
<reference evidence="6" key="1">
    <citation type="journal article" date="2010" name="Nat. Biotechnol.">
        <title>Draft genome sequence of the oilseed species Ricinus communis.</title>
        <authorList>
            <person name="Chan A.P."/>
            <person name="Crabtree J."/>
            <person name="Zhao Q."/>
            <person name="Lorenzi H."/>
            <person name="Orvis J."/>
            <person name="Puiu D."/>
            <person name="Melake-Berhan A."/>
            <person name="Jones K.M."/>
            <person name="Redman J."/>
            <person name="Chen G."/>
            <person name="Cahoon E.B."/>
            <person name="Gedil M."/>
            <person name="Stanke M."/>
            <person name="Haas B.J."/>
            <person name="Wortman J.R."/>
            <person name="Fraser-Liggett C.M."/>
            <person name="Ravel J."/>
            <person name="Rabinowicz P.D."/>
        </authorList>
    </citation>
    <scope>NUCLEOTIDE SEQUENCE [LARGE SCALE GENOMIC DNA]</scope>
    <source>
        <strain evidence="6">cv. Hale</strain>
    </source>
</reference>
<feature type="domain" description="RecQ mediated genome instability protein 1 OB-fold" evidence="4">
    <location>
        <begin position="79"/>
        <end position="184"/>
    </location>
</feature>
<proteinExistence type="predicted"/>
<organism evidence="5 6">
    <name type="scientific">Ricinus communis</name>
    <name type="common">Castor bean</name>
    <dbReference type="NCBI Taxonomy" id="3988"/>
    <lineage>
        <taxon>Eukaryota</taxon>
        <taxon>Viridiplantae</taxon>
        <taxon>Streptophyta</taxon>
        <taxon>Embryophyta</taxon>
        <taxon>Tracheophyta</taxon>
        <taxon>Spermatophyta</taxon>
        <taxon>Magnoliopsida</taxon>
        <taxon>eudicotyledons</taxon>
        <taxon>Gunneridae</taxon>
        <taxon>Pentapetalae</taxon>
        <taxon>rosids</taxon>
        <taxon>fabids</taxon>
        <taxon>Malpighiales</taxon>
        <taxon>Euphorbiaceae</taxon>
        <taxon>Acalyphoideae</taxon>
        <taxon>Acalypheae</taxon>
        <taxon>Ricinus</taxon>
    </lineage>
</organism>
<dbReference type="FunCoup" id="B9RP92">
    <property type="interactions" value="213"/>
</dbReference>